<dbReference type="EMBL" id="BGPR01000480">
    <property type="protein sequence ID" value="GBM22440.1"/>
    <property type="molecule type" value="Genomic_DNA"/>
</dbReference>
<evidence type="ECO:0000313" key="1">
    <source>
        <dbReference type="EMBL" id="GBM22440.1"/>
    </source>
</evidence>
<reference evidence="1 2" key="1">
    <citation type="journal article" date="2019" name="Sci. Rep.">
        <title>Orb-weaving spider Araneus ventricosus genome elucidates the spidroin gene catalogue.</title>
        <authorList>
            <person name="Kono N."/>
            <person name="Nakamura H."/>
            <person name="Ohtoshi R."/>
            <person name="Moran D.A.P."/>
            <person name="Shinohara A."/>
            <person name="Yoshida Y."/>
            <person name="Fujiwara M."/>
            <person name="Mori M."/>
            <person name="Tomita M."/>
            <person name="Arakawa K."/>
        </authorList>
    </citation>
    <scope>NUCLEOTIDE SEQUENCE [LARGE SCALE GENOMIC DNA]</scope>
</reference>
<dbReference type="Proteomes" id="UP000499080">
    <property type="component" value="Unassembled WGS sequence"/>
</dbReference>
<name>A0A4Y2DZZ3_ARAVE</name>
<protein>
    <submittedName>
        <fullName evidence="1">Uncharacterized protein</fullName>
    </submittedName>
</protein>
<dbReference type="AlphaFoldDB" id="A0A4Y2DZZ3"/>
<organism evidence="1 2">
    <name type="scientific">Araneus ventricosus</name>
    <name type="common">Orbweaver spider</name>
    <name type="synonym">Epeira ventricosa</name>
    <dbReference type="NCBI Taxonomy" id="182803"/>
    <lineage>
        <taxon>Eukaryota</taxon>
        <taxon>Metazoa</taxon>
        <taxon>Ecdysozoa</taxon>
        <taxon>Arthropoda</taxon>
        <taxon>Chelicerata</taxon>
        <taxon>Arachnida</taxon>
        <taxon>Araneae</taxon>
        <taxon>Araneomorphae</taxon>
        <taxon>Entelegynae</taxon>
        <taxon>Araneoidea</taxon>
        <taxon>Araneidae</taxon>
        <taxon>Araneus</taxon>
    </lineage>
</organism>
<gene>
    <name evidence="1" type="ORF">AVEN_221505_1</name>
</gene>
<evidence type="ECO:0000313" key="2">
    <source>
        <dbReference type="Proteomes" id="UP000499080"/>
    </source>
</evidence>
<keyword evidence="2" id="KW-1185">Reference proteome</keyword>
<sequence length="124" mass="14248">MYNDQLPLAVDCENLHVKTCYLNPIQCFHTFPAFLISNYKSQCHRSPRSYYHRLHSISTLLISHYQCSRLVGQLEITANQPVLNGADIASYLSRNFHPSLTVGKLSPNISEFRDDSGSMHFRIF</sequence>
<comment type="caution">
    <text evidence="1">The sequence shown here is derived from an EMBL/GenBank/DDBJ whole genome shotgun (WGS) entry which is preliminary data.</text>
</comment>
<proteinExistence type="predicted"/>
<accession>A0A4Y2DZZ3</accession>